<organism evidence="6 7">
    <name type="scientific">Pseudomonas gingeri</name>
    <dbReference type="NCBI Taxonomy" id="117681"/>
    <lineage>
        <taxon>Bacteria</taxon>
        <taxon>Pseudomonadati</taxon>
        <taxon>Pseudomonadota</taxon>
        <taxon>Gammaproteobacteria</taxon>
        <taxon>Pseudomonadales</taxon>
        <taxon>Pseudomonadaceae</taxon>
        <taxon>Pseudomonas</taxon>
    </lineage>
</organism>
<dbReference type="PROSITE" id="PS50931">
    <property type="entry name" value="HTH_LYSR"/>
    <property type="match status" value="1"/>
</dbReference>
<comment type="caution">
    <text evidence="6">The sequence shown here is derived from an EMBL/GenBank/DDBJ whole genome shotgun (WGS) entry which is preliminary data.</text>
</comment>
<accession>A0A7Y7X9J9</accession>
<proteinExistence type="inferred from homology"/>
<keyword evidence="2" id="KW-0805">Transcription regulation</keyword>
<reference evidence="6 7" key="1">
    <citation type="submission" date="2020-04" db="EMBL/GenBank/DDBJ databases">
        <title>Molecular characterization of pseudomonads from Agaricus bisporus reveal novel blotch 2 pathogens in Western Europe.</title>
        <authorList>
            <person name="Taparia T."/>
            <person name="Krijger M."/>
            <person name="Haynes E."/>
            <person name="Elpinstone J.G."/>
            <person name="Noble R."/>
            <person name="Van Der Wolf J."/>
        </authorList>
    </citation>
    <scope>NUCLEOTIDE SEQUENCE [LARGE SCALE GENOMIC DNA]</scope>
    <source>
        <strain evidence="6 7">H7001</strain>
    </source>
</reference>
<feature type="domain" description="HTH lysR-type" evidence="5">
    <location>
        <begin position="6"/>
        <end position="63"/>
    </location>
</feature>
<evidence type="ECO:0000313" key="6">
    <source>
        <dbReference type="EMBL" id="NWB95819.1"/>
    </source>
</evidence>
<gene>
    <name evidence="6" type="ORF">HX882_07970</name>
</gene>
<dbReference type="AlphaFoldDB" id="A0A7Y7X9J9"/>
<dbReference type="CDD" id="cd08432">
    <property type="entry name" value="PBP2_GcdR_TrpI_HvrB_AmpR_like"/>
    <property type="match status" value="1"/>
</dbReference>
<dbReference type="PRINTS" id="PR00039">
    <property type="entry name" value="HTHLYSR"/>
</dbReference>
<keyword evidence="3" id="KW-0238">DNA-binding</keyword>
<dbReference type="Pfam" id="PF00126">
    <property type="entry name" value="HTH_1"/>
    <property type="match status" value="1"/>
</dbReference>
<dbReference type="Gene3D" id="1.10.10.10">
    <property type="entry name" value="Winged helix-like DNA-binding domain superfamily/Winged helix DNA-binding domain"/>
    <property type="match status" value="1"/>
</dbReference>
<dbReference type="InterPro" id="IPR036390">
    <property type="entry name" value="WH_DNA-bd_sf"/>
</dbReference>
<protein>
    <submittedName>
        <fullName evidence="6">LysR family transcriptional regulator</fullName>
    </submittedName>
</protein>
<name>A0A7Y7X9J9_9PSED</name>
<dbReference type="Proteomes" id="UP000539985">
    <property type="component" value="Unassembled WGS sequence"/>
</dbReference>
<dbReference type="EMBL" id="JACAQB010000004">
    <property type="protein sequence ID" value="NWB95819.1"/>
    <property type="molecule type" value="Genomic_DNA"/>
</dbReference>
<dbReference type="Gene3D" id="3.40.190.10">
    <property type="entry name" value="Periplasmic binding protein-like II"/>
    <property type="match status" value="2"/>
</dbReference>
<dbReference type="InterPro" id="IPR058163">
    <property type="entry name" value="LysR-type_TF_proteobact-type"/>
</dbReference>
<evidence type="ECO:0000256" key="1">
    <source>
        <dbReference type="ARBA" id="ARBA00009437"/>
    </source>
</evidence>
<dbReference type="GO" id="GO:0006351">
    <property type="term" value="P:DNA-templated transcription"/>
    <property type="evidence" value="ECO:0007669"/>
    <property type="project" value="TreeGrafter"/>
</dbReference>
<keyword evidence="4" id="KW-0804">Transcription</keyword>
<evidence type="ECO:0000313" key="7">
    <source>
        <dbReference type="Proteomes" id="UP000539985"/>
    </source>
</evidence>
<dbReference type="InterPro" id="IPR005119">
    <property type="entry name" value="LysR_subst-bd"/>
</dbReference>
<dbReference type="Pfam" id="PF03466">
    <property type="entry name" value="LysR_substrate"/>
    <property type="match status" value="1"/>
</dbReference>
<dbReference type="RefSeq" id="WP_177101134.1">
    <property type="nucleotide sequence ID" value="NZ_JACAQB010000004.1"/>
</dbReference>
<comment type="similarity">
    <text evidence="1">Belongs to the LysR transcriptional regulatory family.</text>
</comment>
<evidence type="ECO:0000256" key="3">
    <source>
        <dbReference type="ARBA" id="ARBA00023125"/>
    </source>
</evidence>
<evidence type="ECO:0000259" key="5">
    <source>
        <dbReference type="PROSITE" id="PS50931"/>
    </source>
</evidence>
<dbReference type="GO" id="GO:0003700">
    <property type="term" value="F:DNA-binding transcription factor activity"/>
    <property type="evidence" value="ECO:0007669"/>
    <property type="project" value="InterPro"/>
</dbReference>
<dbReference type="InterPro" id="IPR036388">
    <property type="entry name" value="WH-like_DNA-bd_sf"/>
</dbReference>
<dbReference type="PANTHER" id="PTHR30537">
    <property type="entry name" value="HTH-TYPE TRANSCRIPTIONAL REGULATOR"/>
    <property type="match status" value="1"/>
</dbReference>
<evidence type="ECO:0000256" key="4">
    <source>
        <dbReference type="ARBA" id="ARBA00023163"/>
    </source>
</evidence>
<sequence>MAQRPPPTTMLQAFVHAGKTGSFARAAAELNFTASAVSHQISGLEEWWGVQLFERHSRGVKLTAAGQALLPIAQNFFTDLETTLNRLNPGKPAPLQLYCTSSLGAAWLSPRLYASHDDRRLNLDVVLTNAELSDANLNSSPYDVAIVIGQGHFPGNHVQRLMGDAVFPVCSPRFLQTHGPIQRDEISSYPLIYRVDDAFCPGWEDWFAWQGLTQPPYHPGPRFPDSNMTIGLAAKGVGIALARTSLVQDKLRDATLVLLGGPAMPSPSAYYVVCRSGREQEPDIARLIDWLQSQAAAFQLELCAEFPELPAATVG</sequence>
<dbReference type="InterPro" id="IPR000847">
    <property type="entry name" value="LysR_HTH_N"/>
</dbReference>
<dbReference type="SUPFAM" id="SSF46785">
    <property type="entry name" value="Winged helix' DNA-binding domain"/>
    <property type="match status" value="1"/>
</dbReference>
<dbReference type="PANTHER" id="PTHR30537:SF79">
    <property type="entry name" value="TRANSCRIPTIONAL REGULATOR-RELATED"/>
    <property type="match status" value="1"/>
</dbReference>
<evidence type="ECO:0000256" key="2">
    <source>
        <dbReference type="ARBA" id="ARBA00023015"/>
    </source>
</evidence>
<dbReference type="GO" id="GO:0043565">
    <property type="term" value="F:sequence-specific DNA binding"/>
    <property type="evidence" value="ECO:0007669"/>
    <property type="project" value="TreeGrafter"/>
</dbReference>
<dbReference type="SUPFAM" id="SSF53850">
    <property type="entry name" value="Periplasmic binding protein-like II"/>
    <property type="match status" value="1"/>
</dbReference>
<dbReference type="FunFam" id="1.10.10.10:FF:000001">
    <property type="entry name" value="LysR family transcriptional regulator"/>
    <property type="match status" value="1"/>
</dbReference>